<organism evidence="2 3">
    <name type="scientific">Lolium multiflorum</name>
    <name type="common">Italian ryegrass</name>
    <name type="synonym">Lolium perenne subsp. multiflorum</name>
    <dbReference type="NCBI Taxonomy" id="4521"/>
    <lineage>
        <taxon>Eukaryota</taxon>
        <taxon>Viridiplantae</taxon>
        <taxon>Streptophyta</taxon>
        <taxon>Embryophyta</taxon>
        <taxon>Tracheophyta</taxon>
        <taxon>Spermatophyta</taxon>
        <taxon>Magnoliopsida</taxon>
        <taxon>Liliopsida</taxon>
        <taxon>Poales</taxon>
        <taxon>Poaceae</taxon>
        <taxon>BOP clade</taxon>
        <taxon>Pooideae</taxon>
        <taxon>Poodae</taxon>
        <taxon>Poeae</taxon>
        <taxon>Poeae Chloroplast Group 2 (Poeae type)</taxon>
        <taxon>Loliodinae</taxon>
        <taxon>Loliinae</taxon>
        <taxon>Lolium</taxon>
    </lineage>
</organism>
<dbReference type="Proteomes" id="UP001231189">
    <property type="component" value="Unassembled WGS sequence"/>
</dbReference>
<sequence>MKRSEHQGKGYGDQHLRQQFLGESNQQANEPLSTFLQYITYGHMIDNVVLIVTGTLHERDVNELLEKCHPLGMFDSGFSTVLLIVLQKLCDNDPGVMGATLCPLYDLVLEDPNAEYKDLVVSFVNILKQVAERRHPTSATTSIITSAQRPAPLRQDDLCALCPFWYLLFAPFACANELNPLTSQQGHDLRHAAQDLREASHGAADTRMGKVQIMVNYTTNSAAYCSADHGEVLGQKTSRRGADLHTMMPWTLQTTATERRSCRSRRSSRQPVTTMARSMAL</sequence>
<name>A0AAD8RQG0_LOLMU</name>
<reference evidence="2" key="1">
    <citation type="submission" date="2023-07" db="EMBL/GenBank/DDBJ databases">
        <title>A chromosome-level genome assembly of Lolium multiflorum.</title>
        <authorList>
            <person name="Chen Y."/>
            <person name="Copetti D."/>
            <person name="Kolliker R."/>
            <person name="Studer B."/>
        </authorList>
    </citation>
    <scope>NUCLEOTIDE SEQUENCE</scope>
    <source>
        <strain evidence="2">02402/16</strain>
        <tissue evidence="2">Leaf</tissue>
    </source>
</reference>
<dbReference type="InterPro" id="IPR036079">
    <property type="entry name" value="ATPase_csu/dsu_sf"/>
</dbReference>
<dbReference type="GO" id="GO:0046961">
    <property type="term" value="F:proton-transporting ATPase activity, rotational mechanism"/>
    <property type="evidence" value="ECO:0007669"/>
    <property type="project" value="InterPro"/>
</dbReference>
<gene>
    <name evidence="2" type="ORF">QYE76_002361</name>
</gene>
<evidence type="ECO:0000313" key="2">
    <source>
        <dbReference type="EMBL" id="KAK1628046.1"/>
    </source>
</evidence>
<dbReference type="Pfam" id="PF01992">
    <property type="entry name" value="vATP-synt_AC39"/>
    <property type="match status" value="1"/>
</dbReference>
<feature type="region of interest" description="Disordered" evidence="1">
    <location>
        <begin position="258"/>
        <end position="281"/>
    </location>
</feature>
<dbReference type="EMBL" id="JAUUTY010000005">
    <property type="protein sequence ID" value="KAK1628046.1"/>
    <property type="molecule type" value="Genomic_DNA"/>
</dbReference>
<dbReference type="AlphaFoldDB" id="A0AAD8RQG0"/>
<evidence type="ECO:0000313" key="3">
    <source>
        <dbReference type="Proteomes" id="UP001231189"/>
    </source>
</evidence>
<dbReference type="Gene3D" id="1.25.10.10">
    <property type="entry name" value="Leucine-rich Repeat Variant"/>
    <property type="match status" value="1"/>
</dbReference>
<feature type="compositionally biased region" description="Polar residues" evidence="1">
    <location>
        <begin position="270"/>
        <end position="281"/>
    </location>
</feature>
<dbReference type="InterPro" id="IPR016727">
    <property type="entry name" value="ATPase_V0-cplx_dsu"/>
</dbReference>
<proteinExistence type="predicted"/>
<accession>A0AAD8RQG0</accession>
<protein>
    <submittedName>
        <fullName evidence="2">Uncharacterized protein</fullName>
    </submittedName>
</protein>
<dbReference type="SUPFAM" id="SSF103486">
    <property type="entry name" value="V-type ATP synthase subunit C"/>
    <property type="match status" value="1"/>
</dbReference>
<keyword evidence="3" id="KW-1185">Reference proteome</keyword>
<dbReference type="InterPro" id="IPR011989">
    <property type="entry name" value="ARM-like"/>
</dbReference>
<evidence type="ECO:0000256" key="1">
    <source>
        <dbReference type="SAM" id="MobiDB-lite"/>
    </source>
</evidence>
<comment type="caution">
    <text evidence="2">The sequence shown here is derived from an EMBL/GenBank/DDBJ whole genome shotgun (WGS) entry which is preliminary data.</text>
</comment>
<dbReference type="InterPro" id="IPR002843">
    <property type="entry name" value="ATPase_V0-cplx_csu/dsu"/>
</dbReference>
<dbReference type="GO" id="GO:0033179">
    <property type="term" value="C:proton-transporting V-type ATPase, V0 domain"/>
    <property type="evidence" value="ECO:0007669"/>
    <property type="project" value="InterPro"/>
</dbReference>
<dbReference type="PANTHER" id="PTHR11028">
    <property type="entry name" value="VACUOLAR ATP SYNTHASE SUBUNIT AC39"/>
    <property type="match status" value="1"/>
</dbReference>